<feature type="transmembrane region" description="Helical" evidence="2">
    <location>
        <begin position="91"/>
        <end position="111"/>
    </location>
</feature>
<feature type="compositionally biased region" description="Polar residues" evidence="1">
    <location>
        <begin position="257"/>
        <end position="271"/>
    </location>
</feature>
<dbReference type="PANTHER" id="PTHR40465:SF1">
    <property type="entry name" value="DUF6534 DOMAIN-CONTAINING PROTEIN"/>
    <property type="match status" value="1"/>
</dbReference>
<evidence type="ECO:0000256" key="1">
    <source>
        <dbReference type="SAM" id="MobiDB-lite"/>
    </source>
</evidence>
<comment type="caution">
    <text evidence="4">The sequence shown here is derived from an EMBL/GenBank/DDBJ whole genome shotgun (WGS) entry which is preliminary data.</text>
</comment>
<gene>
    <name evidence="4" type="ORF">VKT23_007979</name>
</gene>
<evidence type="ECO:0000313" key="5">
    <source>
        <dbReference type="Proteomes" id="UP001498398"/>
    </source>
</evidence>
<keyword evidence="2" id="KW-0472">Membrane</keyword>
<dbReference type="Proteomes" id="UP001498398">
    <property type="component" value="Unassembled WGS sequence"/>
</dbReference>
<keyword evidence="5" id="KW-1185">Reference proteome</keyword>
<feature type="transmembrane region" description="Helical" evidence="2">
    <location>
        <begin position="203"/>
        <end position="224"/>
    </location>
</feature>
<reference evidence="4 5" key="1">
    <citation type="submission" date="2024-01" db="EMBL/GenBank/DDBJ databases">
        <title>A draft genome for the cacao thread blight pathogen Marasmiellus scandens.</title>
        <authorList>
            <person name="Baruah I.K."/>
            <person name="Leung J."/>
            <person name="Bukari Y."/>
            <person name="Amoako-Attah I."/>
            <person name="Meinhardt L.W."/>
            <person name="Bailey B.A."/>
            <person name="Cohen S.P."/>
        </authorList>
    </citation>
    <scope>NUCLEOTIDE SEQUENCE [LARGE SCALE GENOMIC DNA]</scope>
    <source>
        <strain evidence="4 5">GH-19</strain>
    </source>
</reference>
<evidence type="ECO:0000259" key="3">
    <source>
        <dbReference type="Pfam" id="PF20152"/>
    </source>
</evidence>
<feature type="transmembrane region" description="Helical" evidence="2">
    <location>
        <begin position="230"/>
        <end position="250"/>
    </location>
</feature>
<dbReference type="Pfam" id="PF20152">
    <property type="entry name" value="DUF6534"/>
    <property type="match status" value="1"/>
</dbReference>
<name>A0ABR1JNM6_9AGAR</name>
<keyword evidence="2" id="KW-0812">Transmembrane</keyword>
<dbReference type="EMBL" id="JBANRG010000011">
    <property type="protein sequence ID" value="KAK7462380.1"/>
    <property type="molecule type" value="Genomic_DNA"/>
</dbReference>
<dbReference type="PANTHER" id="PTHR40465">
    <property type="entry name" value="CHROMOSOME 1, WHOLE GENOME SHOTGUN SEQUENCE"/>
    <property type="match status" value="1"/>
</dbReference>
<sequence>MNLNEMLGTILLGTWANAMLYMLEIIQLYKYFTHGRSTTSSDRIVFKIVAMVIFLADTVCTIAECAIFYLYSVVHWGEPQFIAIMLWPVPVYLASTGVTGTVVQMFMLYRYWKLNKNLRRRYLSFPIIALILLSFAGSLMMTSLTAMFPQTRGSQKNRLVFAAFLWLVSSAVADLVIAIALYISIIKESTIRTKKSSRQLATLALKTGFVTATIALAALISYVIKPETNVSFIFSFAVGRLYALTFLYNLNAQRATEQRQNAPNQTVSLELTNRSRSTRTDDTISSGNLSRLDPNGTKFTTFTALSTQYFSTEASSEELGIASQIPTAKSTVLIEEEERPKTRSSGQLDPLP</sequence>
<evidence type="ECO:0000313" key="4">
    <source>
        <dbReference type="EMBL" id="KAK7462380.1"/>
    </source>
</evidence>
<feature type="transmembrane region" description="Helical" evidence="2">
    <location>
        <begin position="44"/>
        <end position="71"/>
    </location>
</feature>
<accession>A0ABR1JNM6</accession>
<evidence type="ECO:0000256" key="2">
    <source>
        <dbReference type="SAM" id="Phobius"/>
    </source>
</evidence>
<protein>
    <recommendedName>
        <fullName evidence="3">DUF6534 domain-containing protein</fullName>
    </recommendedName>
</protein>
<feature type="transmembrane region" description="Helical" evidence="2">
    <location>
        <begin position="160"/>
        <end position="183"/>
    </location>
</feature>
<feature type="region of interest" description="Disordered" evidence="1">
    <location>
        <begin position="331"/>
        <end position="352"/>
    </location>
</feature>
<organism evidence="4 5">
    <name type="scientific">Marasmiellus scandens</name>
    <dbReference type="NCBI Taxonomy" id="2682957"/>
    <lineage>
        <taxon>Eukaryota</taxon>
        <taxon>Fungi</taxon>
        <taxon>Dikarya</taxon>
        <taxon>Basidiomycota</taxon>
        <taxon>Agaricomycotina</taxon>
        <taxon>Agaricomycetes</taxon>
        <taxon>Agaricomycetidae</taxon>
        <taxon>Agaricales</taxon>
        <taxon>Marasmiineae</taxon>
        <taxon>Omphalotaceae</taxon>
        <taxon>Marasmiellus</taxon>
    </lineage>
</organism>
<feature type="domain" description="DUF6534" evidence="3">
    <location>
        <begin position="170"/>
        <end position="253"/>
    </location>
</feature>
<feature type="region of interest" description="Disordered" evidence="1">
    <location>
        <begin position="257"/>
        <end position="291"/>
    </location>
</feature>
<feature type="transmembrane region" description="Helical" evidence="2">
    <location>
        <begin position="123"/>
        <end position="148"/>
    </location>
</feature>
<feature type="compositionally biased region" description="Polar residues" evidence="1">
    <location>
        <begin position="343"/>
        <end position="352"/>
    </location>
</feature>
<keyword evidence="2" id="KW-1133">Transmembrane helix</keyword>
<dbReference type="InterPro" id="IPR045339">
    <property type="entry name" value="DUF6534"/>
</dbReference>
<feature type="transmembrane region" description="Helical" evidence="2">
    <location>
        <begin position="6"/>
        <end position="23"/>
    </location>
</feature>
<proteinExistence type="predicted"/>